<sequence>ARRIYYRTRLQKVPEITQTLPLSLQIISTRNPRKKTQKISLELNLRFFLFLSQTFFFCTEVFNIHSLFIGFPLAHPQNTHHEIIYRFGSN</sequence>
<feature type="non-terminal residue" evidence="2">
    <location>
        <position position="90"/>
    </location>
</feature>
<evidence type="ECO:0000313" key="3">
    <source>
        <dbReference type="Proteomes" id="UP000541444"/>
    </source>
</evidence>
<comment type="caution">
    <text evidence="2">The sequence shown here is derived from an EMBL/GenBank/DDBJ whole genome shotgun (WGS) entry which is preliminary data.</text>
</comment>
<feature type="transmembrane region" description="Helical" evidence="1">
    <location>
        <begin position="43"/>
        <end position="64"/>
    </location>
</feature>
<proteinExistence type="predicted"/>
<protein>
    <submittedName>
        <fullName evidence="2">Uncharacterized protein</fullName>
    </submittedName>
</protein>
<accession>A0A7J7M1T0</accession>
<dbReference type="Proteomes" id="UP000541444">
    <property type="component" value="Unassembled WGS sequence"/>
</dbReference>
<reference evidence="2 3" key="1">
    <citation type="journal article" date="2020" name="IScience">
        <title>Genome Sequencing of the Endangered Kingdonia uniflora (Circaeasteraceae, Ranunculales) Reveals Potential Mechanisms of Evolutionary Specialization.</title>
        <authorList>
            <person name="Sun Y."/>
            <person name="Deng T."/>
            <person name="Zhang A."/>
            <person name="Moore M.J."/>
            <person name="Landis J.B."/>
            <person name="Lin N."/>
            <person name="Zhang H."/>
            <person name="Zhang X."/>
            <person name="Huang J."/>
            <person name="Zhang X."/>
            <person name="Sun H."/>
            <person name="Wang H."/>
        </authorList>
    </citation>
    <scope>NUCLEOTIDE SEQUENCE [LARGE SCALE GENOMIC DNA]</scope>
    <source>
        <strain evidence="2">TB1705</strain>
        <tissue evidence="2">Leaf</tissue>
    </source>
</reference>
<dbReference type="EMBL" id="JACGCM010001825">
    <property type="protein sequence ID" value="KAF6148839.1"/>
    <property type="molecule type" value="Genomic_DNA"/>
</dbReference>
<keyword evidence="1" id="KW-0472">Membrane</keyword>
<keyword evidence="3" id="KW-1185">Reference proteome</keyword>
<organism evidence="2 3">
    <name type="scientific">Kingdonia uniflora</name>
    <dbReference type="NCBI Taxonomy" id="39325"/>
    <lineage>
        <taxon>Eukaryota</taxon>
        <taxon>Viridiplantae</taxon>
        <taxon>Streptophyta</taxon>
        <taxon>Embryophyta</taxon>
        <taxon>Tracheophyta</taxon>
        <taxon>Spermatophyta</taxon>
        <taxon>Magnoliopsida</taxon>
        <taxon>Ranunculales</taxon>
        <taxon>Circaeasteraceae</taxon>
        <taxon>Kingdonia</taxon>
    </lineage>
</organism>
<feature type="non-terminal residue" evidence="2">
    <location>
        <position position="1"/>
    </location>
</feature>
<evidence type="ECO:0000313" key="2">
    <source>
        <dbReference type="EMBL" id="KAF6148839.1"/>
    </source>
</evidence>
<keyword evidence="1" id="KW-1133">Transmembrane helix</keyword>
<name>A0A7J7M1T0_9MAGN</name>
<keyword evidence="1" id="KW-0812">Transmembrane</keyword>
<evidence type="ECO:0000256" key="1">
    <source>
        <dbReference type="SAM" id="Phobius"/>
    </source>
</evidence>
<dbReference type="AlphaFoldDB" id="A0A7J7M1T0"/>
<gene>
    <name evidence="2" type="ORF">GIB67_014210</name>
</gene>